<feature type="region of interest" description="Disordered" evidence="1">
    <location>
        <begin position="64"/>
        <end position="114"/>
    </location>
</feature>
<dbReference type="EMBL" id="OOIP01000031">
    <property type="protein sequence ID" value="SPO41778.1"/>
    <property type="molecule type" value="Genomic_DNA"/>
</dbReference>
<feature type="region of interest" description="Disordered" evidence="1">
    <location>
        <begin position="1"/>
        <end position="42"/>
    </location>
</feature>
<protein>
    <submittedName>
        <fullName evidence="2">Uncharacterized protein</fullName>
    </submittedName>
</protein>
<dbReference type="Proteomes" id="UP000323386">
    <property type="component" value="Unassembled WGS sequence"/>
</dbReference>
<sequence length="706" mass="77040">MARYPPPRRLDRRAGPYCFPPSHRPQHAPFDVEGASERVSSIRSRWQSIEGNREAWIQRDQSEAFEASLSASSQEAVTADPSGSSQGEPTCSPESELNQARLGGHDMPPPPPPVEELLRTSMTALLPTDVSCGITTLAVGTRLFETRPAIRPLQACLTASGSLFVDVDTGARITRNDLLPPDLRCRHSDTVLADTRAIWPFVADQDQPEEIRPGRHDERLGLFEIVLADVVHVWTSSAKRPGYVVLSIKEGSATAQRIEALSTASAFFCGASCQKARIEAHPQQRIVLHLDVAKKAAQIVEHAVLAREAQAEHQPLDLCEPATLQRLRSVADGLIAKIWLELVDRIQRSSGPITFLAARHLDETLSTLLNCATKAQATEMPFFHDIVRLPAALFSVDGTVYLASAATAARPARPAERIRLAWDDPQESKSIDWSAQRVVWLRLARELRAVVSEPSSPGRAPEDDEVDGVERCVLLWPNATEIERLIKIEAMVIDVGQDCNTATWRSEVEIDQTDIKLLEVDLGRTTLVAITLKRASASSTCINVCPPDQRIPRRSREDSSAAASHCGFGQAGFLPPVQSVGADKVVVCLDLDARAPSTDPANAAHLAQLLELLRCELGDERVRPLEKEEAKRLSAALGVKQAGQARVNGKRDEGGPTPRGTRDAVHDVRGDEASMPIGAIERRDTHMAGDRDSFGQPAVGALTRLE</sequence>
<feature type="compositionally biased region" description="Polar residues" evidence="1">
    <location>
        <begin position="81"/>
        <end position="98"/>
    </location>
</feature>
<feature type="region of interest" description="Disordered" evidence="1">
    <location>
        <begin position="641"/>
        <end position="706"/>
    </location>
</feature>
<name>A0A5C3FBQ5_9BASI</name>
<keyword evidence="3" id="KW-1185">Reference proteome</keyword>
<feature type="compositionally biased region" description="Basic and acidic residues" evidence="1">
    <location>
        <begin position="649"/>
        <end position="672"/>
    </location>
</feature>
<evidence type="ECO:0000313" key="3">
    <source>
        <dbReference type="Proteomes" id="UP000323386"/>
    </source>
</evidence>
<feature type="compositionally biased region" description="Basic and acidic residues" evidence="1">
    <location>
        <begin position="680"/>
        <end position="693"/>
    </location>
</feature>
<reference evidence="2 3" key="1">
    <citation type="submission" date="2018-03" db="EMBL/GenBank/DDBJ databases">
        <authorList>
            <person name="Guldener U."/>
        </authorList>
    </citation>
    <scope>NUCLEOTIDE SEQUENCE [LARGE SCALE GENOMIC DNA]</scope>
    <source>
        <strain evidence="2 3">DAOM196992</strain>
    </source>
</reference>
<evidence type="ECO:0000313" key="2">
    <source>
        <dbReference type="EMBL" id="SPO41778.1"/>
    </source>
</evidence>
<gene>
    <name evidence="2" type="ORF">PSFLO_07260</name>
</gene>
<accession>A0A5C3FBQ5</accession>
<dbReference type="AlphaFoldDB" id="A0A5C3FBQ5"/>
<proteinExistence type="predicted"/>
<evidence type="ECO:0000256" key="1">
    <source>
        <dbReference type="SAM" id="MobiDB-lite"/>
    </source>
</evidence>
<feature type="compositionally biased region" description="Low complexity" evidence="1">
    <location>
        <begin position="64"/>
        <end position="76"/>
    </location>
</feature>
<organism evidence="2 3">
    <name type="scientific">Pseudozyma flocculosa</name>
    <dbReference type="NCBI Taxonomy" id="84751"/>
    <lineage>
        <taxon>Eukaryota</taxon>
        <taxon>Fungi</taxon>
        <taxon>Dikarya</taxon>
        <taxon>Basidiomycota</taxon>
        <taxon>Ustilaginomycotina</taxon>
        <taxon>Ustilaginomycetes</taxon>
        <taxon>Ustilaginales</taxon>
        <taxon>Ustilaginaceae</taxon>
        <taxon>Pseudozyma</taxon>
    </lineage>
</organism>
<dbReference type="OrthoDB" id="10683252at2759"/>